<proteinExistence type="predicted"/>
<gene>
    <name evidence="2" type="ORF">NWFMUON74_23460</name>
</gene>
<feature type="domain" description="NADPH-dependent FMN reductase-like" evidence="1">
    <location>
        <begin position="7"/>
        <end position="153"/>
    </location>
</feature>
<dbReference type="Gene3D" id="3.40.50.360">
    <property type="match status" value="1"/>
</dbReference>
<dbReference type="SUPFAM" id="SSF52218">
    <property type="entry name" value="Flavoproteins"/>
    <property type="match status" value="1"/>
</dbReference>
<dbReference type="KEGG" id="nwl:NWFMUON74_23460"/>
<sequence length="197" mass="21911">MQAGPIRVALICGSVREGRFGPVVTSWLRERIERRDDIDLDVVDLADLPLPLAQQAKPVPYGDYDAPQVRDWAARVDAADAFVVVTPEYNRGYPAGLKLAIDSVHPEWRAKAVGFVSYGGVSGGLRAVEQLRPVFAELRAVTIRETVGIAQFWEQFDDAGRPRDRAVNRAADVLLDELLWWARALRSARAEMAYPNV</sequence>
<dbReference type="InterPro" id="IPR050712">
    <property type="entry name" value="NAD(P)H-dep_reductase"/>
</dbReference>
<dbReference type="AlphaFoldDB" id="A0A7G1KMM2"/>
<reference evidence="2 3" key="1">
    <citation type="submission" date="2020-08" db="EMBL/GenBank/DDBJ databases">
        <title>Genome Sequencing of Nocardia wallacei strain FMUON74 and assembly.</title>
        <authorList>
            <person name="Toyokawa M."/>
            <person name="Uesaka K."/>
        </authorList>
    </citation>
    <scope>NUCLEOTIDE SEQUENCE [LARGE SCALE GENOMIC DNA]</scope>
    <source>
        <strain evidence="2 3">FMUON74</strain>
    </source>
</reference>
<dbReference type="GeneID" id="80346908"/>
<dbReference type="Proteomes" id="UP000516173">
    <property type="component" value="Chromosome"/>
</dbReference>
<dbReference type="PANTHER" id="PTHR30543:SF21">
    <property type="entry name" value="NAD(P)H-DEPENDENT FMN REDUCTASE LOT6"/>
    <property type="match status" value="1"/>
</dbReference>
<dbReference type="InterPro" id="IPR005025">
    <property type="entry name" value="FMN_Rdtase-like_dom"/>
</dbReference>
<dbReference type="GO" id="GO:0005829">
    <property type="term" value="C:cytosol"/>
    <property type="evidence" value="ECO:0007669"/>
    <property type="project" value="TreeGrafter"/>
</dbReference>
<evidence type="ECO:0000313" key="3">
    <source>
        <dbReference type="Proteomes" id="UP000516173"/>
    </source>
</evidence>
<name>A0A7G1KMM2_9NOCA</name>
<keyword evidence="3" id="KW-1185">Reference proteome</keyword>
<dbReference type="GO" id="GO:0010181">
    <property type="term" value="F:FMN binding"/>
    <property type="evidence" value="ECO:0007669"/>
    <property type="project" value="TreeGrafter"/>
</dbReference>
<protein>
    <submittedName>
        <fullName evidence="2">FMN reductase</fullName>
    </submittedName>
</protein>
<organism evidence="2 3">
    <name type="scientific">Nocardia wallacei</name>
    <dbReference type="NCBI Taxonomy" id="480035"/>
    <lineage>
        <taxon>Bacteria</taxon>
        <taxon>Bacillati</taxon>
        <taxon>Actinomycetota</taxon>
        <taxon>Actinomycetes</taxon>
        <taxon>Mycobacteriales</taxon>
        <taxon>Nocardiaceae</taxon>
        <taxon>Nocardia</taxon>
    </lineage>
</organism>
<evidence type="ECO:0000259" key="1">
    <source>
        <dbReference type="Pfam" id="PF03358"/>
    </source>
</evidence>
<dbReference type="GO" id="GO:0016491">
    <property type="term" value="F:oxidoreductase activity"/>
    <property type="evidence" value="ECO:0007669"/>
    <property type="project" value="InterPro"/>
</dbReference>
<dbReference type="EMBL" id="AP023396">
    <property type="protein sequence ID" value="BCK54574.1"/>
    <property type="molecule type" value="Genomic_DNA"/>
</dbReference>
<accession>A0A7G1KMM2</accession>
<dbReference type="RefSeq" id="WP_187687814.1">
    <property type="nucleotide sequence ID" value="NZ_AP023396.1"/>
</dbReference>
<dbReference type="Pfam" id="PF03358">
    <property type="entry name" value="FMN_red"/>
    <property type="match status" value="1"/>
</dbReference>
<dbReference type="PANTHER" id="PTHR30543">
    <property type="entry name" value="CHROMATE REDUCTASE"/>
    <property type="match status" value="1"/>
</dbReference>
<evidence type="ECO:0000313" key="2">
    <source>
        <dbReference type="EMBL" id="BCK54574.1"/>
    </source>
</evidence>
<dbReference type="InterPro" id="IPR029039">
    <property type="entry name" value="Flavoprotein-like_sf"/>
</dbReference>